<evidence type="ECO:0000256" key="4">
    <source>
        <dbReference type="ARBA" id="ARBA00022989"/>
    </source>
</evidence>
<evidence type="ECO:0000256" key="6">
    <source>
        <dbReference type="SAM" id="Phobius"/>
    </source>
</evidence>
<dbReference type="EMBL" id="CP032416">
    <property type="protein sequence ID" value="AYD39123.1"/>
    <property type="molecule type" value="Genomic_DNA"/>
</dbReference>
<dbReference type="GO" id="GO:0055085">
    <property type="term" value="P:transmembrane transport"/>
    <property type="evidence" value="ECO:0007669"/>
    <property type="project" value="TreeGrafter"/>
</dbReference>
<feature type="transmembrane region" description="Helical" evidence="6">
    <location>
        <begin position="152"/>
        <end position="171"/>
    </location>
</feature>
<dbReference type="Pfam" id="PF01594">
    <property type="entry name" value="AI-2E_transport"/>
    <property type="match status" value="1"/>
</dbReference>
<feature type="transmembrane region" description="Helical" evidence="6">
    <location>
        <begin position="76"/>
        <end position="95"/>
    </location>
</feature>
<evidence type="ECO:0000313" key="8">
    <source>
        <dbReference type="Proteomes" id="UP000266301"/>
    </source>
</evidence>
<dbReference type="InterPro" id="IPR002549">
    <property type="entry name" value="AI-2E-like"/>
</dbReference>
<evidence type="ECO:0000256" key="1">
    <source>
        <dbReference type="ARBA" id="ARBA00004141"/>
    </source>
</evidence>
<dbReference type="KEGG" id="cfer:D4Z93_00500"/>
<reference evidence="7 8" key="1">
    <citation type="journal article" date="2019" name="Int. J. Syst. Evol. Microbiol.">
        <title>Clostridium fermenticellae sp. nov., isolated from the mud in a fermentation cellar for the production of the Chinese liquor, baijiu.</title>
        <authorList>
            <person name="Xu P.X."/>
            <person name="Chai L.J."/>
            <person name="Qiu T."/>
            <person name="Zhang X.J."/>
            <person name="Lu Z.M."/>
            <person name="Xiao C."/>
            <person name="Wang S.T."/>
            <person name="Shen C.H."/>
            <person name="Shi J.S."/>
            <person name="Xu Z.H."/>
        </authorList>
    </citation>
    <scope>NUCLEOTIDE SEQUENCE [LARGE SCALE GENOMIC DNA]</scope>
    <source>
        <strain evidence="7 8">JN500901</strain>
    </source>
</reference>
<evidence type="ECO:0000256" key="5">
    <source>
        <dbReference type="ARBA" id="ARBA00023136"/>
    </source>
</evidence>
<organism evidence="7 8">
    <name type="scientific">Clostridium fermenticellae</name>
    <dbReference type="NCBI Taxonomy" id="2068654"/>
    <lineage>
        <taxon>Bacteria</taxon>
        <taxon>Bacillati</taxon>
        <taxon>Bacillota</taxon>
        <taxon>Clostridia</taxon>
        <taxon>Eubacteriales</taxon>
        <taxon>Clostridiaceae</taxon>
        <taxon>Clostridium</taxon>
    </lineage>
</organism>
<evidence type="ECO:0000256" key="2">
    <source>
        <dbReference type="ARBA" id="ARBA00009773"/>
    </source>
</evidence>
<dbReference type="PANTHER" id="PTHR21716:SF62">
    <property type="entry name" value="TRANSPORT PROTEIN YDBI-RELATED"/>
    <property type="match status" value="1"/>
</dbReference>
<feature type="transmembrane region" description="Helical" evidence="6">
    <location>
        <begin position="45"/>
        <end position="64"/>
    </location>
</feature>
<dbReference type="AlphaFoldDB" id="A0A386H0M1"/>
<dbReference type="PANTHER" id="PTHR21716">
    <property type="entry name" value="TRANSMEMBRANE PROTEIN"/>
    <property type="match status" value="1"/>
</dbReference>
<keyword evidence="8" id="KW-1185">Reference proteome</keyword>
<feature type="transmembrane region" description="Helical" evidence="6">
    <location>
        <begin position="235"/>
        <end position="268"/>
    </location>
</feature>
<gene>
    <name evidence="7" type="ORF">D4Z93_00500</name>
</gene>
<feature type="transmembrane region" description="Helical" evidence="6">
    <location>
        <begin position="209"/>
        <end position="228"/>
    </location>
</feature>
<keyword evidence="3 6" id="KW-0812">Transmembrane</keyword>
<dbReference type="GO" id="GO:0016020">
    <property type="term" value="C:membrane"/>
    <property type="evidence" value="ECO:0007669"/>
    <property type="project" value="UniProtKB-SubCell"/>
</dbReference>
<feature type="transmembrane region" description="Helical" evidence="6">
    <location>
        <begin position="305"/>
        <end position="335"/>
    </location>
</feature>
<keyword evidence="4 6" id="KW-1133">Transmembrane helix</keyword>
<feature type="transmembrane region" description="Helical" evidence="6">
    <location>
        <begin position="21"/>
        <end position="39"/>
    </location>
</feature>
<dbReference type="OrthoDB" id="9772136at2"/>
<evidence type="ECO:0000313" key="7">
    <source>
        <dbReference type="EMBL" id="AYD39123.1"/>
    </source>
</evidence>
<accession>A0A386H0M1</accession>
<sequence>MIYTKLGMEYLEFLKGLFKKDITKVALIFIFIIVVLWLLRSIIDLMLLTFLFTYLIYSVQQFIYHKISKFIKIKQSFITIILYLFIFTTLFYFTYKYFSIIVSQSIVISNKLARNRIDRTIVRYLSPILGEREIKEHIMQNSTLILKFVADIGTWGFNAVIALLLSMFFIIERMNIKKFVSSFANSRVSGIYSYIYTFSRDFIDSFGKVVQVQVLIAFINTIISIIILNIMKFPALIALTFMIFIFSLVPVAGTILASIPLAIIAYTIGGTIKVIYVVIMIILLYTIETYILNPKFMSERTRLPVFFVFIIIIISEHFMGVSGMLIGVPLFIYLVHLVGVHI</sequence>
<evidence type="ECO:0000256" key="3">
    <source>
        <dbReference type="ARBA" id="ARBA00022692"/>
    </source>
</evidence>
<keyword evidence="5 6" id="KW-0472">Membrane</keyword>
<proteinExistence type="inferred from homology"/>
<protein>
    <submittedName>
        <fullName evidence="7">AI-2E family transporter</fullName>
    </submittedName>
</protein>
<name>A0A386H0M1_9CLOT</name>
<comment type="similarity">
    <text evidence="2">Belongs to the autoinducer-2 exporter (AI-2E) (TC 2.A.86) family.</text>
</comment>
<comment type="subcellular location">
    <subcellularLocation>
        <location evidence="1">Membrane</location>
        <topology evidence="1">Multi-pass membrane protein</topology>
    </subcellularLocation>
</comment>
<dbReference type="Proteomes" id="UP000266301">
    <property type="component" value="Chromosome"/>
</dbReference>